<dbReference type="Proteomes" id="UP000016662">
    <property type="component" value="Unassembled WGS sequence"/>
</dbReference>
<dbReference type="STRING" id="411473.RUMCAL_03524"/>
<sequence length="59" mass="7254">MLEFWKNSKWEIRGRHGKITWTIAECSTKLEIYEKAFDFFKLTCYNKNRQFATKEKTEE</sequence>
<evidence type="ECO:0000313" key="2">
    <source>
        <dbReference type="Proteomes" id="UP000016662"/>
    </source>
</evidence>
<gene>
    <name evidence="1" type="ORF">RUMCAL_03524</name>
</gene>
<reference evidence="1 2" key="1">
    <citation type="submission" date="2013-07" db="EMBL/GenBank/DDBJ databases">
        <authorList>
            <person name="Weinstock G."/>
            <person name="Sodergren E."/>
            <person name="Wylie T."/>
            <person name="Fulton L."/>
            <person name="Fulton R."/>
            <person name="Fronick C."/>
            <person name="O'Laughlin M."/>
            <person name="Godfrey J."/>
            <person name="Miner T."/>
            <person name="Herter B."/>
            <person name="Appelbaum E."/>
            <person name="Cordes M."/>
            <person name="Lek S."/>
            <person name="Wollam A."/>
            <person name="Pepin K.H."/>
            <person name="Palsikar V.B."/>
            <person name="Mitreva M."/>
            <person name="Wilson R.K."/>
        </authorList>
    </citation>
    <scope>NUCLEOTIDE SEQUENCE [LARGE SCALE GENOMIC DNA]</scope>
    <source>
        <strain evidence="1 2">ATCC 27760</strain>
    </source>
</reference>
<dbReference type="EMBL" id="AWVF01000481">
    <property type="protein sequence ID" value="ERJ86540.1"/>
    <property type="molecule type" value="Genomic_DNA"/>
</dbReference>
<evidence type="ECO:0000313" key="1">
    <source>
        <dbReference type="EMBL" id="ERJ86540.1"/>
    </source>
</evidence>
<proteinExistence type="predicted"/>
<name>U2K372_9FIRM</name>
<accession>U2K372</accession>
<keyword evidence="2" id="KW-1185">Reference proteome</keyword>
<dbReference type="AlphaFoldDB" id="U2K372"/>
<organism evidence="1 2">
    <name type="scientific">Ruminococcus callidus ATCC 27760</name>
    <dbReference type="NCBI Taxonomy" id="411473"/>
    <lineage>
        <taxon>Bacteria</taxon>
        <taxon>Bacillati</taxon>
        <taxon>Bacillota</taxon>
        <taxon>Clostridia</taxon>
        <taxon>Eubacteriales</taxon>
        <taxon>Oscillospiraceae</taxon>
        <taxon>Ruminococcus</taxon>
    </lineage>
</organism>
<comment type="caution">
    <text evidence="1">The sequence shown here is derived from an EMBL/GenBank/DDBJ whole genome shotgun (WGS) entry which is preliminary data.</text>
</comment>
<dbReference type="PATRIC" id="fig|411473.3.peg.2945"/>
<protein>
    <submittedName>
        <fullName evidence="1">Uncharacterized protein</fullName>
    </submittedName>
</protein>
<dbReference type="HOGENOM" id="CLU_2957901_0_0_9"/>